<proteinExistence type="predicted"/>
<evidence type="ECO:0000313" key="4">
    <source>
        <dbReference type="Proteomes" id="UP000728647"/>
    </source>
</evidence>
<accession>A0A8J8GR50</accession>
<evidence type="ECO:0000313" key="3">
    <source>
        <dbReference type="EMBL" id="NUC71083.1"/>
    </source>
</evidence>
<dbReference type="RefSeq" id="WP_174679139.1">
    <property type="nucleotide sequence ID" value="NZ_JABUQZ010000001.1"/>
</dbReference>
<dbReference type="EMBL" id="JABUQZ010000001">
    <property type="protein sequence ID" value="NUC71083.1"/>
    <property type="molecule type" value="Genomic_DNA"/>
</dbReference>
<evidence type="ECO:0000313" key="5">
    <source>
        <dbReference type="Proteomes" id="UP001016761"/>
    </source>
</evidence>
<dbReference type="EMBL" id="JABURA010000001">
    <property type="protein sequence ID" value="NUB93007.1"/>
    <property type="molecule type" value="Genomic_DNA"/>
</dbReference>
<feature type="region of interest" description="Disordered" evidence="1">
    <location>
        <begin position="45"/>
        <end position="66"/>
    </location>
</feature>
<dbReference type="AlphaFoldDB" id="A0A8J8GR50"/>
<dbReference type="Proteomes" id="UP001016761">
    <property type="component" value="Unassembled WGS sequence"/>
</dbReference>
<gene>
    <name evidence="2" type="ORF">HT576_18530</name>
    <name evidence="3" type="ORF">HTZ84_01940</name>
</gene>
<reference evidence="2 5" key="1">
    <citation type="submission" date="2020-06" db="EMBL/GenBank/DDBJ databases">
        <title>Haloterrigena sp. nov., an extremely halophilic archaeon isolated from a saline sediment.</title>
        <authorList>
            <person name="Liu B.-B."/>
        </authorList>
    </citation>
    <scope>NUCLEOTIDE SEQUENCE</scope>
    <source>
        <strain evidence="2">SYSU A121-1</strain>
        <strain evidence="3 5">SYSU A558-1</strain>
    </source>
</reference>
<organism evidence="2 4">
    <name type="scientific">Haloterrigena gelatinilytica</name>
    <dbReference type="NCBI Taxonomy" id="2741724"/>
    <lineage>
        <taxon>Archaea</taxon>
        <taxon>Methanobacteriati</taxon>
        <taxon>Methanobacteriota</taxon>
        <taxon>Stenosarchaea group</taxon>
        <taxon>Halobacteria</taxon>
        <taxon>Halobacteriales</taxon>
        <taxon>Natrialbaceae</taxon>
        <taxon>Haloterrigena</taxon>
    </lineage>
</organism>
<keyword evidence="5" id="KW-1185">Reference proteome</keyword>
<name>A0A8J8GR50_9EURY</name>
<evidence type="ECO:0000313" key="2">
    <source>
        <dbReference type="EMBL" id="NUB93007.1"/>
    </source>
</evidence>
<protein>
    <submittedName>
        <fullName evidence="2">Uncharacterized protein</fullName>
    </submittedName>
</protein>
<sequence length="87" mass="9102">MERSQHAITHPVGEQFSLVTDTDLLEFLLRYRTIEPGALEAAIDGTSAGTMSPECSGDAGTGAPGSTVRVSAEITDQLARVEPARGS</sequence>
<evidence type="ECO:0000256" key="1">
    <source>
        <dbReference type="SAM" id="MobiDB-lite"/>
    </source>
</evidence>
<comment type="caution">
    <text evidence="2">The sequence shown here is derived from an EMBL/GenBank/DDBJ whole genome shotgun (WGS) entry which is preliminary data.</text>
</comment>
<dbReference type="Proteomes" id="UP000728647">
    <property type="component" value="Unassembled WGS sequence"/>
</dbReference>
<dbReference type="OrthoDB" id="377215at2157"/>